<dbReference type="GO" id="GO:0009432">
    <property type="term" value="P:SOS response"/>
    <property type="evidence" value="ECO:0007669"/>
    <property type="project" value="UniProtKB-ARBA"/>
</dbReference>
<dbReference type="FunFam" id="1.10.150.20:FF:000019">
    <property type="entry name" value="DNA polymerase IV"/>
    <property type="match status" value="1"/>
</dbReference>
<dbReference type="GO" id="GO:0000287">
    <property type="term" value="F:magnesium ion binding"/>
    <property type="evidence" value="ECO:0007669"/>
    <property type="project" value="UniProtKB-UniRule"/>
</dbReference>
<dbReference type="AlphaFoldDB" id="A0A0D6QDC4"/>
<dbReference type="Pfam" id="PF11798">
    <property type="entry name" value="IMS_HHH"/>
    <property type="match status" value="1"/>
</dbReference>
<evidence type="ECO:0000256" key="15">
    <source>
        <dbReference type="ARBA" id="ARBA00025589"/>
    </source>
</evidence>
<dbReference type="InterPro" id="IPR043502">
    <property type="entry name" value="DNA/RNA_pol_sf"/>
</dbReference>
<dbReference type="GO" id="GO:0003684">
    <property type="term" value="F:damaged DNA binding"/>
    <property type="evidence" value="ECO:0007669"/>
    <property type="project" value="InterPro"/>
</dbReference>
<dbReference type="GO" id="GO:0005829">
    <property type="term" value="C:cytosol"/>
    <property type="evidence" value="ECO:0007669"/>
    <property type="project" value="TreeGrafter"/>
</dbReference>
<keyword evidence="13 17" id="KW-0238">DNA-binding</keyword>
<feature type="domain" description="UmuC" evidence="18">
    <location>
        <begin position="10"/>
        <end position="190"/>
    </location>
</feature>
<comment type="caution">
    <text evidence="19">The sequence shown here is derived from an EMBL/GenBank/DDBJ whole genome shotgun (WGS) entry which is preliminary data.</text>
</comment>
<dbReference type="Gene3D" id="3.40.1170.60">
    <property type="match status" value="1"/>
</dbReference>
<comment type="subunit">
    <text evidence="3 17">Monomer.</text>
</comment>
<comment type="cofactor">
    <cofactor evidence="17">
        <name>Mg(2+)</name>
        <dbReference type="ChEBI" id="CHEBI:18420"/>
    </cofactor>
    <text evidence="17">Binds 2 magnesium ions per subunit.</text>
</comment>
<evidence type="ECO:0000256" key="13">
    <source>
        <dbReference type="ARBA" id="ARBA00023125"/>
    </source>
</evidence>
<dbReference type="PANTHER" id="PTHR11076">
    <property type="entry name" value="DNA REPAIR POLYMERASE UMUC / TRANSFERASE FAMILY MEMBER"/>
    <property type="match status" value="1"/>
</dbReference>
<dbReference type="PANTHER" id="PTHR11076:SF33">
    <property type="entry name" value="DNA POLYMERASE KAPPA"/>
    <property type="match status" value="1"/>
</dbReference>
<evidence type="ECO:0000256" key="5">
    <source>
        <dbReference type="ARBA" id="ARBA00022490"/>
    </source>
</evidence>
<keyword evidence="7 17" id="KW-0548">Nucleotidyltransferase</keyword>
<keyword evidence="5 17" id="KW-0963">Cytoplasm</keyword>
<evidence type="ECO:0000256" key="3">
    <source>
        <dbReference type="ARBA" id="ARBA00011245"/>
    </source>
</evidence>
<feature type="active site" evidence="17">
    <location>
        <position position="109"/>
    </location>
</feature>
<sequence length="361" mass="39940">MTQSPAHRRIIHVDMDAFFASVEQRDDPALRGRPLAVGDVGRRGVVAAASYEARRFGVRSAMPSVIALRKCPGLVFVPPRFDVYRAVSAQIHDIFSRFTPLIQPLSLDEAYLDVTHPLQPYPSATAIAQDIRDRIRAETGLTASAGISYNKFLAKLASDYRKPDGQFVITPRMGPDFVATLPVEQFHGIGPATAARMHALGIRTGLDLRQQPLSRLLRHFGKAADFYYGIARGIDERPVEVNRPRRSIGAERTFEVDIHDWAAALDVIMDLSTRVWNRCTARSLTGITVTIKVKYNDFRQIVRGRTALEPVRDATDLVDRAQGLLAPCFPPPRGIRLLGVTVSGLRARDALAAPRQLALFG</sequence>
<gene>
    <name evidence="17" type="primary">dinB</name>
    <name evidence="19" type="ORF">Gxy13693_064_020</name>
</gene>
<keyword evidence="11 17" id="KW-0460">Magnesium</keyword>
<dbReference type="Proteomes" id="UP000032683">
    <property type="component" value="Unassembled WGS sequence"/>
</dbReference>
<comment type="similarity">
    <text evidence="2 17">Belongs to the DNA polymerase type-Y family.</text>
</comment>
<dbReference type="NCBIfam" id="NF002677">
    <property type="entry name" value="PRK02406.1"/>
    <property type="match status" value="1"/>
</dbReference>
<evidence type="ECO:0000256" key="9">
    <source>
        <dbReference type="ARBA" id="ARBA00022723"/>
    </source>
</evidence>
<evidence type="ECO:0000256" key="1">
    <source>
        <dbReference type="ARBA" id="ARBA00004496"/>
    </source>
</evidence>
<comment type="catalytic activity">
    <reaction evidence="16 17">
        <text>DNA(n) + a 2'-deoxyribonucleoside 5'-triphosphate = DNA(n+1) + diphosphate</text>
        <dbReference type="Rhea" id="RHEA:22508"/>
        <dbReference type="Rhea" id="RHEA-COMP:17339"/>
        <dbReference type="Rhea" id="RHEA-COMP:17340"/>
        <dbReference type="ChEBI" id="CHEBI:33019"/>
        <dbReference type="ChEBI" id="CHEBI:61560"/>
        <dbReference type="ChEBI" id="CHEBI:173112"/>
        <dbReference type="EC" id="2.7.7.7"/>
    </reaction>
</comment>
<evidence type="ECO:0000256" key="11">
    <source>
        <dbReference type="ARBA" id="ARBA00022842"/>
    </source>
</evidence>
<reference evidence="19 20" key="1">
    <citation type="submission" date="2012-11" db="EMBL/GenBank/DDBJ databases">
        <title>Whole genome sequence of Gluconacetobacter xylinus NBRC 13693.</title>
        <authorList>
            <person name="Azuma Y."/>
            <person name="Higashiura N."/>
            <person name="Hirakawa H."/>
            <person name="Matsushita K."/>
        </authorList>
    </citation>
    <scope>NUCLEOTIDE SEQUENCE [LARGE SCALE GENOMIC DNA]</scope>
    <source>
        <strain evidence="19 20">NBRC 13693</strain>
    </source>
</reference>
<dbReference type="GO" id="GO:0042276">
    <property type="term" value="P:error-prone translesion synthesis"/>
    <property type="evidence" value="ECO:0007669"/>
    <property type="project" value="TreeGrafter"/>
</dbReference>
<keyword evidence="14 17" id="KW-0234">DNA repair</keyword>
<evidence type="ECO:0000256" key="8">
    <source>
        <dbReference type="ARBA" id="ARBA00022705"/>
    </source>
</evidence>
<evidence type="ECO:0000256" key="4">
    <source>
        <dbReference type="ARBA" id="ARBA00022457"/>
    </source>
</evidence>
<evidence type="ECO:0000313" key="19">
    <source>
        <dbReference type="EMBL" id="GAO00837.1"/>
    </source>
</evidence>
<keyword evidence="4 17" id="KW-0515">Mutator protein</keyword>
<evidence type="ECO:0000256" key="14">
    <source>
        <dbReference type="ARBA" id="ARBA00023204"/>
    </source>
</evidence>
<dbReference type="FunFam" id="3.30.1490.100:FF:000004">
    <property type="entry name" value="DNA polymerase IV"/>
    <property type="match status" value="1"/>
</dbReference>
<name>A0A0D6QDC4_KOMXY</name>
<evidence type="ECO:0000256" key="7">
    <source>
        <dbReference type="ARBA" id="ARBA00022695"/>
    </source>
</evidence>
<dbReference type="InterPro" id="IPR050116">
    <property type="entry name" value="DNA_polymerase-Y"/>
</dbReference>
<comment type="subcellular location">
    <subcellularLocation>
        <location evidence="1 17">Cytoplasm</location>
    </subcellularLocation>
</comment>
<dbReference type="GO" id="GO:0006281">
    <property type="term" value="P:DNA repair"/>
    <property type="evidence" value="ECO:0007669"/>
    <property type="project" value="UniProtKB-UniRule"/>
</dbReference>
<feature type="binding site" evidence="17">
    <location>
        <position position="108"/>
    </location>
    <ligand>
        <name>Mg(2+)</name>
        <dbReference type="ChEBI" id="CHEBI:18420"/>
    </ligand>
</feature>
<keyword evidence="9 17" id="KW-0479">Metal-binding</keyword>
<keyword evidence="8 17" id="KW-0235">DNA replication</keyword>
<dbReference type="InterPro" id="IPR001126">
    <property type="entry name" value="UmuC"/>
</dbReference>
<dbReference type="InterPro" id="IPR022880">
    <property type="entry name" value="DNApol_IV"/>
</dbReference>
<evidence type="ECO:0000256" key="10">
    <source>
        <dbReference type="ARBA" id="ARBA00022763"/>
    </source>
</evidence>
<evidence type="ECO:0000313" key="20">
    <source>
        <dbReference type="Proteomes" id="UP000032683"/>
    </source>
</evidence>
<keyword evidence="10 17" id="KW-0227">DNA damage</keyword>
<dbReference type="EC" id="2.7.7.7" evidence="17"/>
<evidence type="ECO:0000256" key="16">
    <source>
        <dbReference type="ARBA" id="ARBA00049244"/>
    </source>
</evidence>
<dbReference type="PROSITE" id="PS50173">
    <property type="entry name" value="UMUC"/>
    <property type="match status" value="1"/>
</dbReference>
<dbReference type="InterPro" id="IPR017961">
    <property type="entry name" value="DNA_pol_Y-fam_little_finger"/>
</dbReference>
<dbReference type="SUPFAM" id="SSF100879">
    <property type="entry name" value="Lesion bypass DNA polymerase (Y-family), little finger domain"/>
    <property type="match status" value="1"/>
</dbReference>
<dbReference type="InterPro" id="IPR024728">
    <property type="entry name" value="PolY_HhH_motif"/>
</dbReference>
<evidence type="ECO:0000256" key="17">
    <source>
        <dbReference type="HAMAP-Rule" id="MF_01113"/>
    </source>
</evidence>
<dbReference type="RefSeq" id="WP_048857040.1">
    <property type="nucleotide sequence ID" value="NZ_BANJ01000064.1"/>
</dbReference>
<dbReference type="Pfam" id="PF00817">
    <property type="entry name" value="IMS"/>
    <property type="match status" value="1"/>
</dbReference>
<proteinExistence type="inferred from homology"/>
<dbReference type="FunFam" id="3.40.1170.60:FF:000001">
    <property type="entry name" value="DNA polymerase IV"/>
    <property type="match status" value="1"/>
</dbReference>
<organism evidence="19 20">
    <name type="scientific">Komagataeibacter xylinus NBRC 13693</name>
    <dbReference type="NCBI Taxonomy" id="1234668"/>
    <lineage>
        <taxon>Bacteria</taxon>
        <taxon>Pseudomonadati</taxon>
        <taxon>Pseudomonadota</taxon>
        <taxon>Alphaproteobacteria</taxon>
        <taxon>Acetobacterales</taxon>
        <taxon>Acetobacteraceae</taxon>
        <taxon>Komagataeibacter</taxon>
    </lineage>
</organism>
<feature type="binding site" evidence="17">
    <location>
        <position position="14"/>
    </location>
    <ligand>
        <name>Mg(2+)</name>
        <dbReference type="ChEBI" id="CHEBI:18420"/>
    </ligand>
</feature>
<evidence type="ECO:0000256" key="12">
    <source>
        <dbReference type="ARBA" id="ARBA00022932"/>
    </source>
</evidence>
<dbReference type="EMBL" id="BANJ01000064">
    <property type="protein sequence ID" value="GAO00837.1"/>
    <property type="molecule type" value="Genomic_DNA"/>
</dbReference>
<dbReference type="Gene3D" id="3.30.1490.100">
    <property type="entry name" value="DNA polymerase, Y-family, little finger domain"/>
    <property type="match status" value="1"/>
</dbReference>
<dbReference type="CDD" id="cd03586">
    <property type="entry name" value="PolY_Pol_IV_kappa"/>
    <property type="match status" value="1"/>
</dbReference>
<keyword evidence="6 17" id="KW-0808">Transferase</keyword>
<evidence type="ECO:0000256" key="6">
    <source>
        <dbReference type="ARBA" id="ARBA00022679"/>
    </source>
</evidence>
<dbReference type="GO" id="GO:0003887">
    <property type="term" value="F:DNA-directed DNA polymerase activity"/>
    <property type="evidence" value="ECO:0007669"/>
    <property type="project" value="UniProtKB-UniRule"/>
</dbReference>
<accession>A0A0D6QDC4</accession>
<feature type="site" description="Substrate discrimination" evidence="17">
    <location>
        <position position="19"/>
    </location>
</feature>
<dbReference type="SUPFAM" id="SSF56672">
    <property type="entry name" value="DNA/RNA polymerases"/>
    <property type="match status" value="1"/>
</dbReference>
<dbReference type="GO" id="GO:0006261">
    <property type="term" value="P:DNA-templated DNA replication"/>
    <property type="evidence" value="ECO:0007669"/>
    <property type="project" value="UniProtKB-UniRule"/>
</dbReference>
<dbReference type="InterPro" id="IPR036775">
    <property type="entry name" value="DNA_pol_Y-fam_lit_finger_sf"/>
</dbReference>
<protein>
    <recommendedName>
        <fullName evidence="17">DNA polymerase IV</fullName>
        <shortName evidence="17">Pol IV</shortName>
        <ecNumber evidence="17">2.7.7.7</ecNumber>
    </recommendedName>
</protein>
<dbReference type="HAMAP" id="MF_01113">
    <property type="entry name" value="DNApol_IV"/>
    <property type="match status" value="1"/>
</dbReference>
<keyword evidence="12 17" id="KW-0239">DNA-directed DNA polymerase</keyword>
<dbReference type="Gene3D" id="3.30.70.270">
    <property type="match status" value="1"/>
</dbReference>
<evidence type="ECO:0000256" key="2">
    <source>
        <dbReference type="ARBA" id="ARBA00010945"/>
    </source>
</evidence>
<dbReference type="Pfam" id="PF11799">
    <property type="entry name" value="IMS_C"/>
    <property type="match status" value="1"/>
</dbReference>
<evidence type="ECO:0000259" key="18">
    <source>
        <dbReference type="PROSITE" id="PS50173"/>
    </source>
</evidence>
<comment type="function">
    <text evidence="15 17">Poorly processive, error-prone DNA polymerase involved in untargeted mutagenesis. Copies undamaged DNA at stalled replication forks, which arise in vivo from mismatched or misaligned primer ends. These misaligned primers can be extended by PolIV. Exhibits no 3'-5' exonuclease (proofreading) activity. May be involved in translesional synthesis, in conjunction with the beta clamp from PolIII.</text>
</comment>
<dbReference type="InterPro" id="IPR043128">
    <property type="entry name" value="Rev_trsase/Diguanyl_cyclase"/>
</dbReference>
<dbReference type="Gene3D" id="1.10.150.20">
    <property type="entry name" value="5' to 3' exonuclease, C-terminal subdomain"/>
    <property type="match status" value="1"/>
</dbReference>